<accession>A0A9X1PS46</accession>
<gene>
    <name evidence="2" type="ORF">L0P92_02835</name>
</gene>
<keyword evidence="1" id="KW-1133">Transmembrane helix</keyword>
<keyword evidence="1" id="KW-0812">Transmembrane</keyword>
<evidence type="ECO:0000256" key="1">
    <source>
        <dbReference type="SAM" id="Phobius"/>
    </source>
</evidence>
<reference evidence="2" key="1">
    <citation type="submission" date="2022-01" db="EMBL/GenBank/DDBJ databases">
        <title>Draft Genome Sequences of Seven Type Strains of the Genus Streptomyces.</title>
        <authorList>
            <person name="Aziz S."/>
            <person name="Coretto E."/>
            <person name="Chronakova A."/>
            <person name="Sproer C."/>
            <person name="Huber K."/>
            <person name="Nouioui I."/>
            <person name="Gross H."/>
        </authorList>
    </citation>
    <scope>NUCLEOTIDE SEQUENCE</scope>
    <source>
        <strain evidence="2">DSM 103493</strain>
    </source>
</reference>
<keyword evidence="1" id="KW-0472">Membrane</keyword>
<organism evidence="2 3">
    <name type="scientific">Streptomyces muensis</name>
    <dbReference type="NCBI Taxonomy" id="1077944"/>
    <lineage>
        <taxon>Bacteria</taxon>
        <taxon>Bacillati</taxon>
        <taxon>Actinomycetota</taxon>
        <taxon>Actinomycetes</taxon>
        <taxon>Kitasatosporales</taxon>
        <taxon>Streptomycetaceae</taxon>
        <taxon>Streptomyces</taxon>
    </lineage>
</organism>
<dbReference type="AlphaFoldDB" id="A0A9X1PS46"/>
<dbReference type="Proteomes" id="UP001139384">
    <property type="component" value="Unassembled WGS sequence"/>
</dbReference>
<proteinExistence type="predicted"/>
<name>A0A9X1PS46_STRM4</name>
<dbReference type="EMBL" id="JAKEIP010000005">
    <property type="protein sequence ID" value="MCF1592507.1"/>
    <property type="molecule type" value="Genomic_DNA"/>
</dbReference>
<feature type="transmembrane region" description="Helical" evidence="1">
    <location>
        <begin position="134"/>
        <end position="152"/>
    </location>
</feature>
<evidence type="ECO:0000313" key="2">
    <source>
        <dbReference type="EMBL" id="MCF1592507.1"/>
    </source>
</evidence>
<sequence>MDPQLERVPPPKLNGRQMACVDAQFALTETPAIAHFAAVHHHLDQILRTVAVNDRDDWIQRNIDRARRDLNTLEMALQAGELPDLTERDSPTRWKTSFEGIPAGLRQPLDASRGTRDFSAAYRPVTRQRISSRFANHLLAVIGAVLILSYFANRT</sequence>
<comment type="caution">
    <text evidence="2">The sequence shown here is derived from an EMBL/GenBank/DDBJ whole genome shotgun (WGS) entry which is preliminary data.</text>
</comment>
<dbReference type="RefSeq" id="WP_234760808.1">
    <property type="nucleotide sequence ID" value="NZ_JAKEIP010000005.1"/>
</dbReference>
<evidence type="ECO:0000313" key="3">
    <source>
        <dbReference type="Proteomes" id="UP001139384"/>
    </source>
</evidence>
<keyword evidence="3" id="KW-1185">Reference proteome</keyword>
<protein>
    <submittedName>
        <fullName evidence="2">Uncharacterized protein</fullName>
    </submittedName>
</protein>